<dbReference type="EMBL" id="CP001737">
    <property type="protein sequence ID" value="ACV80845.1"/>
    <property type="molecule type" value="Genomic_DNA"/>
</dbReference>
<name>C8X6U7_NAKMY</name>
<evidence type="ECO:0000313" key="1">
    <source>
        <dbReference type="EMBL" id="ACV80845.1"/>
    </source>
</evidence>
<dbReference type="InParanoid" id="C8X6U7"/>
<dbReference type="RefSeq" id="WP_015749660.1">
    <property type="nucleotide sequence ID" value="NC_013235.1"/>
</dbReference>
<dbReference type="OrthoDB" id="9780310at2"/>
<dbReference type="InterPro" id="IPR002763">
    <property type="entry name" value="DUF72"/>
</dbReference>
<reference evidence="2" key="1">
    <citation type="submission" date="2009-09" db="EMBL/GenBank/DDBJ databases">
        <title>The complete genome of Nakamurella multipartita DSM 44233.</title>
        <authorList>
            <consortium name="US DOE Joint Genome Institute (JGI-PGF)"/>
            <person name="Lucas S."/>
            <person name="Copeland A."/>
            <person name="Lapidus A."/>
            <person name="Glavina del Rio T."/>
            <person name="Dalin E."/>
            <person name="Tice H."/>
            <person name="Bruce D."/>
            <person name="Goodwin L."/>
            <person name="Pitluck S."/>
            <person name="Kyrpides N."/>
            <person name="Mavromatis K."/>
            <person name="Ivanova N."/>
            <person name="Ovchinnikova G."/>
            <person name="Sims D."/>
            <person name="Meincke L."/>
            <person name="Brettin T."/>
            <person name="Detter J.C."/>
            <person name="Han C."/>
            <person name="Larimer F."/>
            <person name="Land M."/>
            <person name="Hauser L."/>
            <person name="Markowitz V."/>
            <person name="Cheng J.-F."/>
            <person name="Hugenholtz P."/>
            <person name="Woyke T."/>
            <person name="Wu D."/>
            <person name="Klenk H.-P."/>
            <person name="Eisen J.A."/>
        </authorList>
    </citation>
    <scope>NUCLEOTIDE SEQUENCE [LARGE SCALE GENOMIC DNA]</scope>
    <source>
        <strain evidence="2">ATCC 700099 / DSM 44233 / CIP 104796 / JCM 9543 / NBRC 105858 / Y-104</strain>
    </source>
</reference>
<gene>
    <name evidence="1" type="ordered locus">Namu_4566</name>
</gene>
<protein>
    <recommendedName>
        <fullName evidence="3">DUF72 domain-containing protein</fullName>
    </recommendedName>
</protein>
<organism evidence="1 2">
    <name type="scientific">Nakamurella multipartita (strain ATCC 700099 / DSM 44233 / CIP 104796 / JCM 9543 / NBRC 105858 / Y-104)</name>
    <name type="common">Microsphaera multipartita</name>
    <dbReference type="NCBI Taxonomy" id="479431"/>
    <lineage>
        <taxon>Bacteria</taxon>
        <taxon>Bacillati</taxon>
        <taxon>Actinomycetota</taxon>
        <taxon>Actinomycetes</taxon>
        <taxon>Nakamurellales</taxon>
        <taxon>Nakamurellaceae</taxon>
        <taxon>Nakamurella</taxon>
    </lineage>
</organism>
<dbReference type="HOGENOM" id="CLU_046519_1_1_11"/>
<dbReference type="SUPFAM" id="SSF117396">
    <property type="entry name" value="TM1631-like"/>
    <property type="match status" value="1"/>
</dbReference>
<evidence type="ECO:0008006" key="3">
    <source>
        <dbReference type="Google" id="ProtNLM"/>
    </source>
</evidence>
<accession>C8X6U7</accession>
<dbReference type="AlphaFoldDB" id="C8X6U7"/>
<dbReference type="Gene3D" id="3.20.20.410">
    <property type="entry name" value="Protein of unknown function UPF0759"/>
    <property type="match status" value="1"/>
</dbReference>
<keyword evidence="2" id="KW-1185">Reference proteome</keyword>
<dbReference type="PANTHER" id="PTHR30348">
    <property type="entry name" value="UNCHARACTERIZED PROTEIN YECE"/>
    <property type="match status" value="1"/>
</dbReference>
<dbReference type="Proteomes" id="UP000002218">
    <property type="component" value="Chromosome"/>
</dbReference>
<reference evidence="1 2" key="2">
    <citation type="journal article" date="2010" name="Stand. Genomic Sci.">
        <title>Complete genome sequence of Nakamurella multipartita type strain (Y-104).</title>
        <authorList>
            <person name="Tice H."/>
            <person name="Mayilraj S."/>
            <person name="Sims D."/>
            <person name="Lapidus A."/>
            <person name="Nolan M."/>
            <person name="Lucas S."/>
            <person name="Glavina Del Rio T."/>
            <person name="Copeland A."/>
            <person name="Cheng J.F."/>
            <person name="Meincke L."/>
            <person name="Bruce D."/>
            <person name="Goodwin L."/>
            <person name="Pitluck S."/>
            <person name="Ivanova N."/>
            <person name="Mavromatis K."/>
            <person name="Ovchinnikova G."/>
            <person name="Pati A."/>
            <person name="Chen A."/>
            <person name="Palaniappan K."/>
            <person name="Land M."/>
            <person name="Hauser L."/>
            <person name="Chang Y.J."/>
            <person name="Jeffries C.D."/>
            <person name="Detter J.C."/>
            <person name="Brettin T."/>
            <person name="Rohde M."/>
            <person name="Goker M."/>
            <person name="Bristow J."/>
            <person name="Eisen J.A."/>
            <person name="Markowitz V."/>
            <person name="Hugenholtz P."/>
            <person name="Kyrpides N.C."/>
            <person name="Klenk H.P."/>
            <person name="Chen F."/>
        </authorList>
    </citation>
    <scope>NUCLEOTIDE SEQUENCE [LARGE SCALE GENOMIC DNA]</scope>
    <source>
        <strain evidence="2">ATCC 700099 / DSM 44233 / CIP 104796 / JCM 9543 / NBRC 105858 / Y-104</strain>
    </source>
</reference>
<dbReference type="eggNOG" id="COG1801">
    <property type="taxonomic scope" value="Bacteria"/>
</dbReference>
<dbReference type="STRING" id="479431.Namu_4566"/>
<dbReference type="KEGG" id="nml:Namu_4566"/>
<dbReference type="Pfam" id="PF01904">
    <property type="entry name" value="DUF72"/>
    <property type="match status" value="1"/>
</dbReference>
<proteinExistence type="predicted"/>
<sequence length="281" mass="31333">MTASIRIGLSGWRYPHWRGGAFYPSGLVQRRELEYVSRVFDTLELNGPFYSLQRPSSFARWRDTTPDGFVFAVKGSRFITHLKKLAGIDEALAAFFASGLLDLGDKLGPVLWQLPPMLGYRPDRMAAFLGALPRTWGAATGLAGGGVDRILDRFGEQPTLTVADASAPLRHAVEVRHDSFAIDSFYELCRQFGVALVVADTAGRYTWVDQVTAELVYVRLHGDREMYRSGYSDEGIAWWADRVRGWADTPGVTQVVVYFYNDGDAHAPHDALRLARRLESG</sequence>
<dbReference type="InterPro" id="IPR036520">
    <property type="entry name" value="UPF0759_sf"/>
</dbReference>
<dbReference type="PANTHER" id="PTHR30348:SF4">
    <property type="entry name" value="DUF72 DOMAIN-CONTAINING PROTEIN"/>
    <property type="match status" value="1"/>
</dbReference>
<evidence type="ECO:0000313" key="2">
    <source>
        <dbReference type="Proteomes" id="UP000002218"/>
    </source>
</evidence>